<name>A0A292PJD3_9PEZI</name>
<dbReference type="AlphaFoldDB" id="A0A292PJD3"/>
<organism evidence="1 2">
    <name type="scientific">Tuber aestivum</name>
    <name type="common">summer truffle</name>
    <dbReference type="NCBI Taxonomy" id="59557"/>
    <lineage>
        <taxon>Eukaryota</taxon>
        <taxon>Fungi</taxon>
        <taxon>Dikarya</taxon>
        <taxon>Ascomycota</taxon>
        <taxon>Pezizomycotina</taxon>
        <taxon>Pezizomycetes</taxon>
        <taxon>Pezizales</taxon>
        <taxon>Tuberaceae</taxon>
        <taxon>Tuber</taxon>
    </lineage>
</organism>
<keyword evidence="2" id="KW-1185">Reference proteome</keyword>
<dbReference type="Proteomes" id="UP001412239">
    <property type="component" value="Unassembled WGS sequence"/>
</dbReference>
<evidence type="ECO:0000313" key="1">
    <source>
        <dbReference type="EMBL" id="CUS06718.1"/>
    </source>
</evidence>
<reference evidence="1" key="1">
    <citation type="submission" date="2015-10" db="EMBL/GenBank/DDBJ databases">
        <authorList>
            <person name="Regsiter A."/>
            <person name="william w."/>
        </authorList>
    </citation>
    <scope>NUCLEOTIDE SEQUENCE</scope>
    <source>
        <strain evidence="1">Montdore</strain>
    </source>
</reference>
<dbReference type="EMBL" id="LN891450">
    <property type="protein sequence ID" value="CUS06718.1"/>
    <property type="molecule type" value="Genomic_DNA"/>
</dbReference>
<evidence type="ECO:0000313" key="2">
    <source>
        <dbReference type="Proteomes" id="UP001412239"/>
    </source>
</evidence>
<sequence length="38" mass="3907">MVSFDGSPMVLIKVGTCLATSLFSEQLAQAGHSLHSGS</sequence>
<accession>A0A292PJD3</accession>
<proteinExistence type="predicted"/>
<gene>
    <name evidence="1" type="ORF">GSTUAT00009205001</name>
</gene>
<protein>
    <submittedName>
        <fullName evidence="1">Uncharacterized protein</fullName>
    </submittedName>
</protein>